<keyword evidence="1" id="KW-0472">Membrane</keyword>
<proteinExistence type="predicted"/>
<evidence type="ECO:0000313" key="2">
    <source>
        <dbReference type="EMBL" id="RJX43729.1"/>
    </source>
</evidence>
<gene>
    <name evidence="2" type="ORF">DM826_05620</name>
</gene>
<keyword evidence="3" id="KW-1185">Reference proteome</keyword>
<accession>A0A3A6PVQ4</accession>
<protein>
    <submittedName>
        <fullName evidence="2">Uncharacterized protein</fullName>
    </submittedName>
</protein>
<dbReference type="Proteomes" id="UP000276588">
    <property type="component" value="Unassembled WGS sequence"/>
</dbReference>
<evidence type="ECO:0000313" key="3">
    <source>
        <dbReference type="Proteomes" id="UP000276588"/>
    </source>
</evidence>
<sequence>MGVSAACMERRQYLAAAAAGGAIGVGGVGGYVMLSDDVGFGPPGVPTAPYPPYPTADGDGAIEPISLSGSGQATTDTFALQRDGPTIIDTDAGDAAPDDRFQVTLVSATDGTEYRVIEVLGPFTGRNLINPPPGEYRLAVKQASADWTATVYDVPAYDTDSGVALEMEPPVVFSDGLDAVFGPINFGTQQPIEFSLSVDADVDYNLSLIDSNGERVELLIQSIVGQTDPQVRDVGGIGYLAVDTNTTWTLRAEPVDDTGS</sequence>
<name>A0A3A6PVQ4_9EURY</name>
<comment type="caution">
    <text evidence="2">The sequence shown here is derived from an EMBL/GenBank/DDBJ whole genome shotgun (WGS) entry which is preliminary data.</text>
</comment>
<keyword evidence="1" id="KW-1133">Transmembrane helix</keyword>
<dbReference type="AlphaFoldDB" id="A0A3A6PVQ4"/>
<keyword evidence="1" id="KW-0812">Transmembrane</keyword>
<feature type="transmembrane region" description="Helical" evidence="1">
    <location>
        <begin position="12"/>
        <end position="34"/>
    </location>
</feature>
<dbReference type="EMBL" id="QKNY01000007">
    <property type="protein sequence ID" value="RJX43729.1"/>
    <property type="molecule type" value="Genomic_DNA"/>
</dbReference>
<reference evidence="2 3" key="1">
    <citation type="submission" date="2018-06" db="EMBL/GenBank/DDBJ databases">
        <title>Halonotius sp. F13-13 a new haloarchaeeon isolated from a solar saltern from Isla Cristina, Huelva, Spain.</title>
        <authorList>
            <person name="Duran-Viseras A."/>
            <person name="Sanchez-Porro C."/>
            <person name="Ventosa A."/>
        </authorList>
    </citation>
    <scope>NUCLEOTIDE SEQUENCE [LARGE SCALE GENOMIC DNA]</scope>
    <source>
        <strain evidence="2 3">F13-13</strain>
    </source>
</reference>
<organism evidence="2 3">
    <name type="scientific">Halonotius aquaticus</name>
    <dbReference type="NCBI Taxonomy" id="2216978"/>
    <lineage>
        <taxon>Archaea</taxon>
        <taxon>Methanobacteriati</taxon>
        <taxon>Methanobacteriota</taxon>
        <taxon>Stenosarchaea group</taxon>
        <taxon>Halobacteria</taxon>
        <taxon>Halobacteriales</taxon>
        <taxon>Haloferacaceae</taxon>
        <taxon>Halonotius</taxon>
    </lineage>
</organism>
<evidence type="ECO:0000256" key="1">
    <source>
        <dbReference type="SAM" id="Phobius"/>
    </source>
</evidence>